<feature type="signal peptide" evidence="7">
    <location>
        <begin position="1"/>
        <end position="32"/>
    </location>
</feature>
<evidence type="ECO:0000259" key="8">
    <source>
        <dbReference type="PROSITE" id="PS50940"/>
    </source>
</evidence>
<keyword evidence="5" id="KW-0325">Glycoprotein</keyword>
<evidence type="ECO:0000313" key="10">
    <source>
        <dbReference type="Proteomes" id="UP000606786"/>
    </source>
</evidence>
<dbReference type="EMBL" id="CAJHJT010000034">
    <property type="protein sequence ID" value="CAD7005462.1"/>
    <property type="molecule type" value="Genomic_DNA"/>
</dbReference>
<evidence type="ECO:0000256" key="7">
    <source>
        <dbReference type="SAM" id="SignalP"/>
    </source>
</evidence>
<proteinExistence type="predicted"/>
<keyword evidence="10" id="KW-1185">Reference proteome</keyword>
<feature type="chain" id="PRO_5033031517" evidence="7">
    <location>
        <begin position="33"/>
        <end position="218"/>
    </location>
</feature>
<dbReference type="InterPro" id="IPR051940">
    <property type="entry name" value="Chitin_bind-dev_reg"/>
</dbReference>
<feature type="compositionally biased region" description="Polar residues" evidence="6">
    <location>
        <begin position="119"/>
        <end position="144"/>
    </location>
</feature>
<dbReference type="PROSITE" id="PS50940">
    <property type="entry name" value="CHIT_BIND_II"/>
    <property type="match status" value="2"/>
</dbReference>
<dbReference type="AlphaFoldDB" id="A0A811V1M8"/>
<accession>A0A811V1M8</accession>
<reference evidence="9" key="1">
    <citation type="submission" date="2020-11" db="EMBL/GenBank/DDBJ databases">
        <authorList>
            <person name="Whitehead M."/>
        </authorList>
    </citation>
    <scope>NUCLEOTIDE SEQUENCE</scope>
    <source>
        <strain evidence="9">EGII</strain>
    </source>
</reference>
<evidence type="ECO:0000256" key="6">
    <source>
        <dbReference type="SAM" id="MobiDB-lite"/>
    </source>
</evidence>
<dbReference type="PANTHER" id="PTHR23301">
    <property type="entry name" value="CHITIN BINDING PERITROPHIN-A"/>
    <property type="match status" value="1"/>
</dbReference>
<evidence type="ECO:0000256" key="5">
    <source>
        <dbReference type="ARBA" id="ARBA00023180"/>
    </source>
</evidence>
<name>A0A811V1M8_CERCA</name>
<feature type="domain" description="Chitin-binding type-2" evidence="8">
    <location>
        <begin position="161"/>
        <end position="217"/>
    </location>
</feature>
<dbReference type="InterPro" id="IPR002557">
    <property type="entry name" value="Chitin-bd_dom"/>
</dbReference>
<dbReference type="InterPro" id="IPR036508">
    <property type="entry name" value="Chitin-bd_dom_sf"/>
</dbReference>
<evidence type="ECO:0000256" key="4">
    <source>
        <dbReference type="ARBA" id="ARBA00023157"/>
    </source>
</evidence>
<evidence type="ECO:0000256" key="2">
    <source>
        <dbReference type="ARBA" id="ARBA00022729"/>
    </source>
</evidence>
<dbReference type="GO" id="GO:0008061">
    <property type="term" value="F:chitin binding"/>
    <property type="evidence" value="ECO:0007669"/>
    <property type="project" value="UniProtKB-KW"/>
</dbReference>
<keyword evidence="1" id="KW-0147">Chitin-binding</keyword>
<keyword evidence="4" id="KW-1015">Disulfide bond</keyword>
<protein>
    <submittedName>
        <fullName evidence="9">(Mediterranean fruit fly) hypothetical protein</fullName>
    </submittedName>
</protein>
<dbReference type="SMART" id="SM00494">
    <property type="entry name" value="ChtBD2"/>
    <property type="match status" value="2"/>
</dbReference>
<dbReference type="PANTHER" id="PTHR23301:SF0">
    <property type="entry name" value="CHITIN-BINDING TYPE-2 DOMAIN-CONTAINING PROTEIN-RELATED"/>
    <property type="match status" value="1"/>
</dbReference>
<evidence type="ECO:0000313" key="9">
    <source>
        <dbReference type="EMBL" id="CAD7005462.1"/>
    </source>
</evidence>
<gene>
    <name evidence="9" type="ORF">CCAP1982_LOCUS13822</name>
</gene>
<dbReference type="Gene3D" id="2.170.140.10">
    <property type="entry name" value="Chitin binding domain"/>
    <property type="match status" value="2"/>
</dbReference>
<evidence type="ECO:0000256" key="1">
    <source>
        <dbReference type="ARBA" id="ARBA00022669"/>
    </source>
</evidence>
<feature type="region of interest" description="Disordered" evidence="6">
    <location>
        <begin position="119"/>
        <end position="150"/>
    </location>
</feature>
<keyword evidence="3" id="KW-0677">Repeat</keyword>
<feature type="domain" description="Chitin-binding type-2" evidence="8">
    <location>
        <begin position="39"/>
        <end position="95"/>
    </location>
</feature>
<sequence length="218" mass="23590">MCTHTHLHFCATQLITITLSLIATALLQQTTGAPAFVSHKNCNDVAKGTIVANPGNCSQYIICNGLRSTLGECPADTYFNPNILSCDKTSVACAVGRTITTATTASTASITFEMEVLTSSAPPQTTRRPINSIQPPSGNKSPSGTALAENPSLSSIPSYERLTCTIGFDQQFPHPNICEYYFHCVSGYLSVRRCHFGFGWDLDRQHCVPLQQAKCVRP</sequence>
<evidence type="ECO:0000256" key="3">
    <source>
        <dbReference type="ARBA" id="ARBA00022737"/>
    </source>
</evidence>
<dbReference type="Proteomes" id="UP000606786">
    <property type="component" value="Unassembled WGS sequence"/>
</dbReference>
<dbReference type="Pfam" id="PF01607">
    <property type="entry name" value="CBM_14"/>
    <property type="match status" value="2"/>
</dbReference>
<dbReference type="OrthoDB" id="6020543at2759"/>
<comment type="caution">
    <text evidence="9">The sequence shown here is derived from an EMBL/GenBank/DDBJ whole genome shotgun (WGS) entry which is preliminary data.</text>
</comment>
<dbReference type="GO" id="GO:0005576">
    <property type="term" value="C:extracellular region"/>
    <property type="evidence" value="ECO:0007669"/>
    <property type="project" value="InterPro"/>
</dbReference>
<keyword evidence="2 7" id="KW-0732">Signal</keyword>
<dbReference type="SUPFAM" id="SSF57625">
    <property type="entry name" value="Invertebrate chitin-binding proteins"/>
    <property type="match status" value="2"/>
</dbReference>
<organism evidence="9 10">
    <name type="scientific">Ceratitis capitata</name>
    <name type="common">Mediterranean fruit fly</name>
    <name type="synonym">Tephritis capitata</name>
    <dbReference type="NCBI Taxonomy" id="7213"/>
    <lineage>
        <taxon>Eukaryota</taxon>
        <taxon>Metazoa</taxon>
        <taxon>Ecdysozoa</taxon>
        <taxon>Arthropoda</taxon>
        <taxon>Hexapoda</taxon>
        <taxon>Insecta</taxon>
        <taxon>Pterygota</taxon>
        <taxon>Neoptera</taxon>
        <taxon>Endopterygota</taxon>
        <taxon>Diptera</taxon>
        <taxon>Brachycera</taxon>
        <taxon>Muscomorpha</taxon>
        <taxon>Tephritoidea</taxon>
        <taxon>Tephritidae</taxon>
        <taxon>Ceratitis</taxon>
        <taxon>Ceratitis</taxon>
    </lineage>
</organism>